<organism evidence="1 2">
    <name type="scientific">Primorskyibacter flagellatus</name>
    <dbReference type="NCBI Taxonomy" id="1387277"/>
    <lineage>
        <taxon>Bacteria</taxon>
        <taxon>Pseudomonadati</taxon>
        <taxon>Pseudomonadota</taxon>
        <taxon>Alphaproteobacteria</taxon>
        <taxon>Rhodobacterales</taxon>
        <taxon>Roseobacteraceae</taxon>
        <taxon>Primorskyibacter</taxon>
    </lineage>
</organism>
<sequence>MRSKQDESELVLTVSAENASEFARWCEAEGLTQAEGFSRLLALTRRALDAGERSDDDKFPDAFREARGKIAPGTLPD</sequence>
<accession>A0A917EJ79</accession>
<gene>
    <name evidence="1" type="ORF">GCM10011360_38740</name>
</gene>
<evidence type="ECO:0000313" key="2">
    <source>
        <dbReference type="Proteomes" id="UP000612855"/>
    </source>
</evidence>
<keyword evidence="2" id="KW-1185">Reference proteome</keyword>
<dbReference type="EMBL" id="BMFJ01000002">
    <property type="protein sequence ID" value="GGE47814.1"/>
    <property type="molecule type" value="Genomic_DNA"/>
</dbReference>
<protein>
    <submittedName>
        <fullName evidence="1">Uncharacterized protein</fullName>
    </submittedName>
</protein>
<dbReference type="RefSeq" id="WP_188479460.1">
    <property type="nucleotide sequence ID" value="NZ_BMFJ01000002.1"/>
</dbReference>
<comment type="caution">
    <text evidence="1">The sequence shown here is derived from an EMBL/GenBank/DDBJ whole genome shotgun (WGS) entry which is preliminary data.</text>
</comment>
<proteinExistence type="predicted"/>
<name>A0A917EJ79_9RHOB</name>
<dbReference type="Proteomes" id="UP000612855">
    <property type="component" value="Unassembled WGS sequence"/>
</dbReference>
<reference evidence="2" key="1">
    <citation type="journal article" date="2019" name="Int. J. Syst. Evol. Microbiol.">
        <title>The Global Catalogue of Microorganisms (GCM) 10K type strain sequencing project: providing services to taxonomists for standard genome sequencing and annotation.</title>
        <authorList>
            <consortium name="The Broad Institute Genomics Platform"/>
            <consortium name="The Broad Institute Genome Sequencing Center for Infectious Disease"/>
            <person name="Wu L."/>
            <person name="Ma J."/>
        </authorList>
    </citation>
    <scope>NUCLEOTIDE SEQUENCE [LARGE SCALE GENOMIC DNA]</scope>
    <source>
        <strain evidence="2">CGMCC 1.12664</strain>
    </source>
</reference>
<evidence type="ECO:0000313" key="1">
    <source>
        <dbReference type="EMBL" id="GGE47814.1"/>
    </source>
</evidence>
<dbReference type="AlphaFoldDB" id="A0A917EJ79"/>